<dbReference type="InterPro" id="IPR004294">
    <property type="entry name" value="Carotenoid_Oase"/>
</dbReference>
<gene>
    <name evidence="6" type="ORF">HAZT_HAZT009363</name>
</gene>
<dbReference type="Pfam" id="PF03055">
    <property type="entry name" value="RPE65"/>
    <property type="match status" value="1"/>
</dbReference>
<dbReference type="GO" id="GO:0003834">
    <property type="term" value="F:beta-carotene 15,15'-dioxygenase activity"/>
    <property type="evidence" value="ECO:0007669"/>
    <property type="project" value="TreeGrafter"/>
</dbReference>
<protein>
    <submittedName>
        <fullName evidence="6">Uncharacterized protein</fullName>
    </submittedName>
</protein>
<dbReference type="GO" id="GO:0042574">
    <property type="term" value="P:retinal metabolic process"/>
    <property type="evidence" value="ECO:0007669"/>
    <property type="project" value="TreeGrafter"/>
</dbReference>
<dbReference type="PANTHER" id="PTHR10543:SF24">
    <property type="entry name" value="CAROTENOID ISOMEROOXYGENASE"/>
    <property type="match status" value="1"/>
</dbReference>
<comment type="similarity">
    <text evidence="1">Belongs to the carotenoid oxygenase family.</text>
</comment>
<keyword evidence="3" id="KW-0560">Oxidoreductase</keyword>
<accession>A0A6A0H8N5</accession>
<dbReference type="GO" id="GO:0016121">
    <property type="term" value="P:carotene catabolic process"/>
    <property type="evidence" value="ECO:0007669"/>
    <property type="project" value="TreeGrafter"/>
</dbReference>
<dbReference type="EMBL" id="JQDR03005356">
    <property type="protein sequence ID" value="KAA0201591.1"/>
    <property type="molecule type" value="Genomic_DNA"/>
</dbReference>
<dbReference type="PANTHER" id="PTHR10543">
    <property type="entry name" value="BETA-CAROTENE DIOXYGENASE"/>
    <property type="match status" value="1"/>
</dbReference>
<reference evidence="6" key="3">
    <citation type="submission" date="2019-06" db="EMBL/GenBank/DDBJ databases">
        <authorList>
            <person name="Poynton C."/>
            <person name="Hasenbein S."/>
            <person name="Benoit J.B."/>
            <person name="Sepulveda M.S."/>
            <person name="Poelchau M.F."/>
            <person name="Murali S.C."/>
            <person name="Chen S."/>
            <person name="Glastad K.M."/>
            <person name="Werren J.H."/>
            <person name="Vineis J.H."/>
            <person name="Bowen J.L."/>
            <person name="Friedrich M."/>
            <person name="Jones J."/>
            <person name="Robertson H.M."/>
            <person name="Feyereisen R."/>
            <person name="Mechler-Hickson A."/>
            <person name="Mathers N."/>
            <person name="Lee C.E."/>
            <person name="Colbourne J.K."/>
            <person name="Biales A."/>
            <person name="Johnston J.S."/>
            <person name="Wellborn G.A."/>
            <person name="Rosendale A.J."/>
            <person name="Cridge A.G."/>
            <person name="Munoz-Torres M.C."/>
            <person name="Bain P.A."/>
            <person name="Manny A.R."/>
            <person name="Major K.M."/>
            <person name="Lambert F.N."/>
            <person name="Vulpe C.D."/>
            <person name="Tuck P."/>
            <person name="Blalock B.J."/>
            <person name="Lin Y.-Y."/>
            <person name="Smith M.E."/>
            <person name="Ochoa-Acuna H."/>
            <person name="Chen M.-J.M."/>
            <person name="Childers C.P."/>
            <person name="Qu J."/>
            <person name="Dugan S."/>
            <person name="Lee S.L."/>
            <person name="Chao H."/>
            <person name="Dinh H."/>
            <person name="Han Y."/>
            <person name="Doddapaneni H."/>
            <person name="Worley K.C."/>
            <person name="Muzny D.M."/>
            <person name="Gibbs R.A."/>
            <person name="Richards S."/>
        </authorList>
    </citation>
    <scope>NUCLEOTIDE SEQUENCE</scope>
    <source>
        <strain evidence="6">HAZT.00-mixed</strain>
        <tissue evidence="6">Whole organism</tissue>
    </source>
</reference>
<evidence type="ECO:0000256" key="5">
    <source>
        <dbReference type="PIRSR" id="PIRSR604294-1"/>
    </source>
</evidence>
<evidence type="ECO:0000256" key="2">
    <source>
        <dbReference type="ARBA" id="ARBA00022723"/>
    </source>
</evidence>
<reference evidence="6" key="1">
    <citation type="submission" date="2014-08" db="EMBL/GenBank/DDBJ databases">
        <authorList>
            <person name="Murali S."/>
            <person name="Richards S."/>
            <person name="Bandaranaike D."/>
            <person name="Bellair M."/>
            <person name="Blankenburg K."/>
            <person name="Chao H."/>
            <person name="Dinh H."/>
            <person name="Doddapaneni H."/>
            <person name="Dugan-Rocha S."/>
            <person name="Elkadiri S."/>
            <person name="Gnanaolivu R."/>
            <person name="Hughes D."/>
            <person name="Lee S."/>
            <person name="Li M."/>
            <person name="Ming W."/>
            <person name="Munidasa M."/>
            <person name="Muniz J."/>
            <person name="Nguyen L."/>
            <person name="Osuji N."/>
            <person name="Pu L.-L."/>
            <person name="Puazo M."/>
            <person name="Skinner E."/>
            <person name="Qu C."/>
            <person name="Quiroz J."/>
            <person name="Raj R."/>
            <person name="Weissenberger G."/>
            <person name="Xin Y."/>
            <person name="Zou X."/>
            <person name="Han Y."/>
            <person name="Worley K."/>
            <person name="Muzny D."/>
            <person name="Gibbs R."/>
        </authorList>
    </citation>
    <scope>NUCLEOTIDE SEQUENCE</scope>
    <source>
        <strain evidence="6">HAZT.00-mixed</strain>
        <tissue evidence="6">Whole organism</tissue>
    </source>
</reference>
<sequence length="95" mass="10421">MLVKVDVENKTFKEWNDVNVYPSEPIFVPSPNSQAEDDGVVLSAVVRGGAEAHQVFLLVLDAASFRELARVVFTTSSPTPKCLHGWYLPDGGTCR</sequence>
<organism evidence="6">
    <name type="scientific">Hyalella azteca</name>
    <name type="common">Amphipod</name>
    <dbReference type="NCBI Taxonomy" id="294128"/>
    <lineage>
        <taxon>Eukaryota</taxon>
        <taxon>Metazoa</taxon>
        <taxon>Ecdysozoa</taxon>
        <taxon>Arthropoda</taxon>
        <taxon>Crustacea</taxon>
        <taxon>Multicrustacea</taxon>
        <taxon>Malacostraca</taxon>
        <taxon>Eumalacostraca</taxon>
        <taxon>Peracarida</taxon>
        <taxon>Amphipoda</taxon>
        <taxon>Senticaudata</taxon>
        <taxon>Talitrida</taxon>
        <taxon>Talitroidea</taxon>
        <taxon>Hyalellidae</taxon>
        <taxon>Hyalella</taxon>
    </lineage>
</organism>
<dbReference type="AlphaFoldDB" id="A0A6A0H8N5"/>
<evidence type="ECO:0000256" key="4">
    <source>
        <dbReference type="ARBA" id="ARBA00023004"/>
    </source>
</evidence>
<reference evidence="6" key="2">
    <citation type="journal article" date="2018" name="Environ. Sci. Technol.">
        <title>The Toxicogenome of Hyalella azteca: A Model for Sediment Ecotoxicology and Evolutionary Toxicology.</title>
        <authorList>
            <person name="Poynton H.C."/>
            <person name="Hasenbein S."/>
            <person name="Benoit J.B."/>
            <person name="Sepulveda M.S."/>
            <person name="Poelchau M.F."/>
            <person name="Hughes D.S.T."/>
            <person name="Murali S.C."/>
            <person name="Chen S."/>
            <person name="Glastad K.M."/>
            <person name="Goodisman M.A.D."/>
            <person name="Werren J.H."/>
            <person name="Vineis J.H."/>
            <person name="Bowen J.L."/>
            <person name="Friedrich M."/>
            <person name="Jones J."/>
            <person name="Robertson H.M."/>
            <person name="Feyereisen R."/>
            <person name="Mechler-Hickson A."/>
            <person name="Mathers N."/>
            <person name="Lee C.E."/>
            <person name="Colbourne J.K."/>
            <person name="Biales A."/>
            <person name="Johnston J.S."/>
            <person name="Wellborn G.A."/>
            <person name="Rosendale A.J."/>
            <person name="Cridge A.G."/>
            <person name="Munoz-Torres M.C."/>
            <person name="Bain P.A."/>
            <person name="Manny A.R."/>
            <person name="Major K.M."/>
            <person name="Lambert F.N."/>
            <person name="Vulpe C.D."/>
            <person name="Tuck P."/>
            <person name="Blalock B.J."/>
            <person name="Lin Y.Y."/>
            <person name="Smith M.E."/>
            <person name="Ochoa-Acuna H."/>
            <person name="Chen M.M."/>
            <person name="Childers C.P."/>
            <person name="Qu J."/>
            <person name="Dugan S."/>
            <person name="Lee S.L."/>
            <person name="Chao H."/>
            <person name="Dinh H."/>
            <person name="Han Y."/>
            <person name="Doddapaneni H."/>
            <person name="Worley K.C."/>
            <person name="Muzny D.M."/>
            <person name="Gibbs R.A."/>
            <person name="Richards S."/>
        </authorList>
    </citation>
    <scope>NUCLEOTIDE SEQUENCE</scope>
    <source>
        <strain evidence="6">HAZT.00-mixed</strain>
        <tissue evidence="6">Whole organism</tissue>
    </source>
</reference>
<evidence type="ECO:0000313" key="6">
    <source>
        <dbReference type="EMBL" id="KAA0201591.1"/>
    </source>
</evidence>
<dbReference type="GO" id="GO:0046872">
    <property type="term" value="F:metal ion binding"/>
    <property type="evidence" value="ECO:0007669"/>
    <property type="project" value="UniProtKB-KW"/>
</dbReference>
<feature type="binding site" evidence="5">
    <location>
        <position position="84"/>
    </location>
    <ligand>
        <name>Fe cation</name>
        <dbReference type="ChEBI" id="CHEBI:24875"/>
        <note>catalytic</note>
    </ligand>
</feature>
<comment type="cofactor">
    <cofactor evidence="5">
        <name>Fe(2+)</name>
        <dbReference type="ChEBI" id="CHEBI:29033"/>
    </cofactor>
    <text evidence="5">Binds 1 Fe(2+) ion per subunit.</text>
</comment>
<proteinExistence type="inferred from homology"/>
<keyword evidence="4 5" id="KW-0408">Iron</keyword>
<dbReference type="Proteomes" id="UP000711488">
    <property type="component" value="Unassembled WGS sequence"/>
</dbReference>
<keyword evidence="2 5" id="KW-0479">Metal-binding</keyword>
<evidence type="ECO:0000256" key="1">
    <source>
        <dbReference type="ARBA" id="ARBA00006787"/>
    </source>
</evidence>
<comment type="caution">
    <text evidence="6">The sequence shown here is derived from an EMBL/GenBank/DDBJ whole genome shotgun (WGS) entry which is preliminary data.</text>
</comment>
<evidence type="ECO:0000256" key="3">
    <source>
        <dbReference type="ARBA" id="ARBA00023002"/>
    </source>
</evidence>
<dbReference type="GO" id="GO:0010436">
    <property type="term" value="F:carotenoid dioxygenase activity"/>
    <property type="evidence" value="ECO:0007669"/>
    <property type="project" value="TreeGrafter"/>
</dbReference>
<name>A0A6A0H8N5_HYAAZ</name>